<gene>
    <name evidence="6" type="ORF">K5L01_09450</name>
</gene>
<keyword evidence="3 6" id="KW-0223">Dioxygenase</keyword>
<keyword evidence="2" id="KW-0479">Metal-binding</keyword>
<evidence type="ECO:0000256" key="4">
    <source>
        <dbReference type="ARBA" id="ARBA00023002"/>
    </source>
</evidence>
<keyword evidence="4" id="KW-0560">Oxidoreductase</keyword>
<dbReference type="InterPro" id="IPR010300">
    <property type="entry name" value="CDO_1"/>
</dbReference>
<keyword evidence="5" id="KW-0408">Iron</keyword>
<dbReference type="PANTHER" id="PTHR12918">
    <property type="entry name" value="CYSTEINE DIOXYGENASE"/>
    <property type="match status" value="1"/>
</dbReference>
<evidence type="ECO:0000256" key="5">
    <source>
        <dbReference type="ARBA" id="ARBA00023004"/>
    </source>
</evidence>
<comment type="similarity">
    <text evidence="1">Belongs to the cysteine dioxygenase family.</text>
</comment>
<dbReference type="Pfam" id="PF05995">
    <property type="entry name" value="CDO_I"/>
    <property type="match status" value="1"/>
</dbReference>
<name>A0ABT0SIG2_9GAMM</name>
<protein>
    <submittedName>
        <fullName evidence="6">Cysteine dioxygenase family protein</fullName>
    </submittedName>
</protein>
<dbReference type="Proteomes" id="UP001431235">
    <property type="component" value="Unassembled WGS sequence"/>
</dbReference>
<dbReference type="InterPro" id="IPR011051">
    <property type="entry name" value="RmlC_Cupin_sf"/>
</dbReference>
<dbReference type="Gene3D" id="2.60.120.10">
    <property type="entry name" value="Jelly Rolls"/>
    <property type="match status" value="1"/>
</dbReference>
<evidence type="ECO:0000256" key="2">
    <source>
        <dbReference type="ARBA" id="ARBA00022723"/>
    </source>
</evidence>
<organism evidence="6 7">
    <name type="scientific">Stenotrophomonas mori</name>
    <dbReference type="NCBI Taxonomy" id="2871096"/>
    <lineage>
        <taxon>Bacteria</taxon>
        <taxon>Pseudomonadati</taxon>
        <taxon>Pseudomonadota</taxon>
        <taxon>Gammaproteobacteria</taxon>
        <taxon>Lysobacterales</taxon>
        <taxon>Lysobacteraceae</taxon>
        <taxon>Stenotrophomonas</taxon>
    </lineage>
</organism>
<dbReference type="CDD" id="cd10548">
    <property type="entry name" value="cupin_CDO"/>
    <property type="match status" value="1"/>
</dbReference>
<evidence type="ECO:0000313" key="6">
    <source>
        <dbReference type="EMBL" id="MCL7714868.1"/>
    </source>
</evidence>
<proteinExistence type="inferred from homology"/>
<evidence type="ECO:0000256" key="1">
    <source>
        <dbReference type="ARBA" id="ARBA00006622"/>
    </source>
</evidence>
<dbReference type="GO" id="GO:0051213">
    <property type="term" value="F:dioxygenase activity"/>
    <property type="evidence" value="ECO:0007669"/>
    <property type="project" value="UniProtKB-KW"/>
</dbReference>
<accession>A0ABT0SIG2</accession>
<dbReference type="RefSeq" id="WP_250064131.1">
    <property type="nucleotide sequence ID" value="NZ_JAIKTS010000002.1"/>
</dbReference>
<dbReference type="PANTHER" id="PTHR12918:SF1">
    <property type="entry name" value="CYSTEINE DIOXYGENASE TYPE 1"/>
    <property type="match status" value="1"/>
</dbReference>
<dbReference type="SUPFAM" id="SSF51182">
    <property type="entry name" value="RmlC-like cupins"/>
    <property type="match status" value="1"/>
</dbReference>
<reference evidence="6 7" key="1">
    <citation type="submission" date="2021-08" db="EMBL/GenBank/DDBJ databases">
        <title>Novel members of of the genus Stenotrophomonas from differernt environment.</title>
        <authorList>
            <person name="Deng Y."/>
        </authorList>
    </citation>
    <scope>NUCLEOTIDE SEQUENCE [LARGE SCALE GENOMIC DNA]</scope>
    <source>
        <strain evidence="6 7">CPCC 101365</strain>
    </source>
</reference>
<dbReference type="EMBL" id="JAIKTS010000002">
    <property type="protein sequence ID" value="MCL7714868.1"/>
    <property type="molecule type" value="Genomic_DNA"/>
</dbReference>
<evidence type="ECO:0000313" key="7">
    <source>
        <dbReference type="Proteomes" id="UP001431235"/>
    </source>
</evidence>
<sequence length="208" mass="22873">MSAGTEGFTGFTGFSGRERLLAAIDAAMAMPETATTVAQVERALLRAMADPAIRLPAQVHRPVADHYARRELCRSARHGYSVVAMTWGPGQHTPLHDHDGLWCVEGIWQGTLQITPYRLLARTPEACHLVPLPALTAQRGSAGNLIPPDEYHVLHNPSATDIAVSLHVYQRPMEQCTVFVPEPNRPDWYRPASRSMTVECEDAGDDRG</sequence>
<comment type="caution">
    <text evidence="6">The sequence shown here is derived from an EMBL/GenBank/DDBJ whole genome shotgun (WGS) entry which is preliminary data.</text>
</comment>
<evidence type="ECO:0000256" key="3">
    <source>
        <dbReference type="ARBA" id="ARBA00022964"/>
    </source>
</evidence>
<dbReference type="InterPro" id="IPR014710">
    <property type="entry name" value="RmlC-like_jellyroll"/>
</dbReference>
<keyword evidence="7" id="KW-1185">Reference proteome</keyword>